<dbReference type="AlphaFoldDB" id="A0A2A4G4S2"/>
<sequence>MDDRRNDVSPARQETFERYLMDLMPSDERLTFEESLKHDPVMAQNFADFKVLFRGVEEFGLRRAMIGFHKVATTKTKARTKYRIGAKHYAIAAGTVLLLVTGIWILTRQSQTERLFHSYYTPDPGLPTVMGNTADYTFYEAMVDYKLGEYDTAIQKWQRLRSTGIENDSLTYFIGSAYLANGNIEKALPLLQRVMDDPKSVFNKDAIYYLGLIHLYNDDREQAKVLLDQSERPMATELRKALE</sequence>
<proteinExistence type="predicted"/>
<dbReference type="Gene3D" id="1.25.40.10">
    <property type="entry name" value="Tetratricopeptide repeat domain"/>
    <property type="match status" value="1"/>
</dbReference>
<keyword evidence="3" id="KW-1185">Reference proteome</keyword>
<dbReference type="RefSeq" id="WP_097441091.1">
    <property type="nucleotide sequence ID" value="NZ_KZ300477.1"/>
</dbReference>
<dbReference type="EMBL" id="NBWU01000007">
    <property type="protein sequence ID" value="PCE62980.1"/>
    <property type="molecule type" value="Genomic_DNA"/>
</dbReference>
<comment type="caution">
    <text evidence="2">The sequence shown here is derived from an EMBL/GenBank/DDBJ whole genome shotgun (WGS) entry which is preliminary data.</text>
</comment>
<evidence type="ECO:0000313" key="2">
    <source>
        <dbReference type="EMBL" id="PCE62980.1"/>
    </source>
</evidence>
<accession>A0A2A4G4S2</accession>
<dbReference type="Proteomes" id="UP000219559">
    <property type="component" value="Unassembled WGS sequence"/>
</dbReference>
<organism evidence="2 3">
    <name type="scientific">Sediminicola luteus</name>
    <dbReference type="NCBI Taxonomy" id="319238"/>
    <lineage>
        <taxon>Bacteria</taxon>
        <taxon>Pseudomonadati</taxon>
        <taxon>Bacteroidota</taxon>
        <taxon>Flavobacteriia</taxon>
        <taxon>Flavobacteriales</taxon>
        <taxon>Flavobacteriaceae</taxon>
        <taxon>Sediminicola</taxon>
    </lineage>
</organism>
<feature type="transmembrane region" description="Helical" evidence="1">
    <location>
        <begin position="89"/>
        <end position="107"/>
    </location>
</feature>
<gene>
    <name evidence="2" type="ORF">B7P33_17035</name>
</gene>
<dbReference type="OrthoDB" id="1451921at2"/>
<reference evidence="2 3" key="1">
    <citation type="submission" date="2017-04" db="EMBL/GenBank/DDBJ databases">
        <title>A new member of the family Flavobacteriaceae isolated from ascidians.</title>
        <authorList>
            <person name="Chen L."/>
        </authorList>
    </citation>
    <scope>NUCLEOTIDE SEQUENCE [LARGE SCALE GENOMIC DNA]</scope>
    <source>
        <strain evidence="2 3">HQA918</strain>
    </source>
</reference>
<keyword evidence="1" id="KW-0472">Membrane</keyword>
<dbReference type="InterPro" id="IPR011990">
    <property type="entry name" value="TPR-like_helical_dom_sf"/>
</dbReference>
<keyword evidence="1" id="KW-1133">Transmembrane helix</keyword>
<keyword evidence="1" id="KW-0812">Transmembrane</keyword>
<name>A0A2A4G4S2_9FLAO</name>
<evidence type="ECO:0000256" key="1">
    <source>
        <dbReference type="SAM" id="Phobius"/>
    </source>
</evidence>
<dbReference type="SUPFAM" id="SSF48452">
    <property type="entry name" value="TPR-like"/>
    <property type="match status" value="1"/>
</dbReference>
<evidence type="ECO:0000313" key="3">
    <source>
        <dbReference type="Proteomes" id="UP000219559"/>
    </source>
</evidence>
<protein>
    <submittedName>
        <fullName evidence="2">Uncharacterized protein</fullName>
    </submittedName>
</protein>